<dbReference type="RefSeq" id="WP_221207582.1">
    <property type="nucleotide sequence ID" value="NZ_JACHMP010000001.1"/>
</dbReference>
<dbReference type="Pfam" id="PF07228">
    <property type="entry name" value="SpoIIE"/>
    <property type="match status" value="1"/>
</dbReference>
<protein>
    <submittedName>
        <fullName evidence="3">Serine phosphatase RsbU (Regulator of sigma subunit)</fullName>
    </submittedName>
</protein>
<proteinExistence type="predicted"/>
<organism evidence="3 4">
    <name type="scientific">Streptosporangium becharense</name>
    <dbReference type="NCBI Taxonomy" id="1816182"/>
    <lineage>
        <taxon>Bacteria</taxon>
        <taxon>Bacillati</taxon>
        <taxon>Actinomycetota</taxon>
        <taxon>Actinomycetes</taxon>
        <taxon>Streptosporangiales</taxon>
        <taxon>Streptosporangiaceae</taxon>
        <taxon>Streptosporangium</taxon>
    </lineage>
</organism>
<dbReference type="InterPro" id="IPR001932">
    <property type="entry name" value="PPM-type_phosphatase-like_dom"/>
</dbReference>
<keyword evidence="4" id="KW-1185">Reference proteome</keyword>
<keyword evidence="1" id="KW-0378">Hydrolase</keyword>
<dbReference type="GO" id="GO:0016791">
    <property type="term" value="F:phosphatase activity"/>
    <property type="evidence" value="ECO:0007669"/>
    <property type="project" value="TreeGrafter"/>
</dbReference>
<evidence type="ECO:0000256" key="1">
    <source>
        <dbReference type="ARBA" id="ARBA00022801"/>
    </source>
</evidence>
<evidence type="ECO:0000313" key="3">
    <source>
        <dbReference type="EMBL" id="MBB5817781.1"/>
    </source>
</evidence>
<gene>
    <name evidence="3" type="ORF">F4562_000843</name>
</gene>
<sequence length="408" mass="44719">MDSFEGRARMLSGLLDASHLTSLQQLPAMVREHAAHAGLDDVLIYLSDIQEKMLRLLTGRGPDAGREADPEPAELRIDGTLAGRAFQELRVLHRGSGEGGNQCWVPLLDGTERLGVLRVTVQPDDEDAQENMRHLASITALLVASKRVHSDSYARLVRTRSMNVAAEMQWNLLPPLTFANDDVVISAALEPAYTVGGDAFDYALAGDVVQLAVFDAMGHDVSAGLTANLAVAASRNLRREGLDLAAVSEGAEKVLVKEFGRGTRFVTAVLAELNVHTGVFRWVNRGHHPPVVIRGGRWVAALRCPPAHPLGLDLGLPVTVCQEQLEPGDRVLLYTDGVTEARNREGREFGLERFVDFVIRRHADGLPVPETLRRLVHSVLDYHDGRLQDDATVLFVEWRGSAQRKLSL</sequence>
<dbReference type="EMBL" id="JACHMP010000001">
    <property type="protein sequence ID" value="MBB5817781.1"/>
    <property type="molecule type" value="Genomic_DNA"/>
</dbReference>
<dbReference type="SUPFAM" id="SSF81606">
    <property type="entry name" value="PP2C-like"/>
    <property type="match status" value="1"/>
</dbReference>
<comment type="caution">
    <text evidence="3">The sequence shown here is derived from an EMBL/GenBank/DDBJ whole genome shotgun (WGS) entry which is preliminary data.</text>
</comment>
<dbReference type="PANTHER" id="PTHR43156:SF2">
    <property type="entry name" value="STAGE II SPORULATION PROTEIN E"/>
    <property type="match status" value="1"/>
</dbReference>
<dbReference type="InterPro" id="IPR036457">
    <property type="entry name" value="PPM-type-like_dom_sf"/>
</dbReference>
<accession>A0A7W9MES9</accession>
<dbReference type="SMART" id="SM00331">
    <property type="entry name" value="PP2C_SIG"/>
    <property type="match status" value="1"/>
</dbReference>
<reference evidence="3 4" key="1">
    <citation type="submission" date="2020-08" db="EMBL/GenBank/DDBJ databases">
        <title>Sequencing the genomes of 1000 actinobacteria strains.</title>
        <authorList>
            <person name="Klenk H.-P."/>
        </authorList>
    </citation>
    <scope>NUCLEOTIDE SEQUENCE [LARGE SCALE GENOMIC DNA]</scope>
    <source>
        <strain evidence="3 4">DSM 46887</strain>
    </source>
</reference>
<dbReference type="Proteomes" id="UP000540685">
    <property type="component" value="Unassembled WGS sequence"/>
</dbReference>
<dbReference type="PANTHER" id="PTHR43156">
    <property type="entry name" value="STAGE II SPORULATION PROTEIN E-RELATED"/>
    <property type="match status" value="1"/>
</dbReference>
<dbReference type="InterPro" id="IPR052016">
    <property type="entry name" value="Bact_Sigma-Reg"/>
</dbReference>
<dbReference type="AlphaFoldDB" id="A0A7W9MES9"/>
<dbReference type="Gene3D" id="3.60.40.10">
    <property type="entry name" value="PPM-type phosphatase domain"/>
    <property type="match status" value="1"/>
</dbReference>
<evidence type="ECO:0000259" key="2">
    <source>
        <dbReference type="SMART" id="SM00331"/>
    </source>
</evidence>
<feature type="domain" description="PPM-type phosphatase" evidence="2">
    <location>
        <begin position="180"/>
        <end position="398"/>
    </location>
</feature>
<evidence type="ECO:0000313" key="4">
    <source>
        <dbReference type="Proteomes" id="UP000540685"/>
    </source>
</evidence>
<name>A0A7W9MES9_9ACTN</name>